<comment type="caution">
    <text evidence="1">The sequence shown here is derived from an EMBL/GenBank/DDBJ whole genome shotgun (WGS) entry which is preliminary data.</text>
</comment>
<feature type="non-terminal residue" evidence="1">
    <location>
        <position position="193"/>
    </location>
</feature>
<sequence length="193" mass="21175">MTASRLASSLAMVKRLVGLLDSGQLPLAMALSLFEVKVEGSLRFGRWLWGLHAAARDSLDAVYQRLAKMFLGAESWRNGAVACGKFGWLMSGSARCVLDIALLRARFWSEVGPGGTLAGVVFLRAHGSAGNTWARLSLALISKWNVPDWPQGVASGPLGQQVDFKSYSRFCQSLLEDKCLILWRDQAKRHKLP</sequence>
<evidence type="ECO:0000313" key="1">
    <source>
        <dbReference type="EMBL" id="CAE8701705.1"/>
    </source>
</evidence>
<accession>A0A813KAR5</accession>
<dbReference type="EMBL" id="CAJNNW010029852">
    <property type="protein sequence ID" value="CAE8701705.1"/>
    <property type="molecule type" value="Genomic_DNA"/>
</dbReference>
<dbReference type="Proteomes" id="UP000626109">
    <property type="component" value="Unassembled WGS sequence"/>
</dbReference>
<evidence type="ECO:0000313" key="2">
    <source>
        <dbReference type="Proteomes" id="UP000626109"/>
    </source>
</evidence>
<dbReference type="AlphaFoldDB" id="A0A813KAR5"/>
<name>A0A813KAR5_POLGL</name>
<protein>
    <submittedName>
        <fullName evidence="1">Uncharacterized protein</fullName>
    </submittedName>
</protein>
<gene>
    <name evidence="1" type="ORF">PGLA2088_LOCUS32121</name>
</gene>
<reference evidence="1" key="1">
    <citation type="submission" date="2021-02" db="EMBL/GenBank/DDBJ databases">
        <authorList>
            <person name="Dougan E. K."/>
            <person name="Rhodes N."/>
            <person name="Thang M."/>
            <person name="Chan C."/>
        </authorList>
    </citation>
    <scope>NUCLEOTIDE SEQUENCE</scope>
</reference>
<organism evidence="1 2">
    <name type="scientific">Polarella glacialis</name>
    <name type="common">Dinoflagellate</name>
    <dbReference type="NCBI Taxonomy" id="89957"/>
    <lineage>
        <taxon>Eukaryota</taxon>
        <taxon>Sar</taxon>
        <taxon>Alveolata</taxon>
        <taxon>Dinophyceae</taxon>
        <taxon>Suessiales</taxon>
        <taxon>Suessiaceae</taxon>
        <taxon>Polarella</taxon>
    </lineage>
</organism>
<proteinExistence type="predicted"/>